<comment type="similarity">
    <text evidence="1">Belongs to the AfsR/DnrI/RedD regulatory family.</text>
</comment>
<dbReference type="Pfam" id="PF00486">
    <property type="entry name" value="Trans_reg_C"/>
    <property type="match status" value="1"/>
</dbReference>
<dbReference type="SUPFAM" id="SSF52540">
    <property type="entry name" value="P-loop containing nucleoside triphosphate hydrolases"/>
    <property type="match status" value="1"/>
</dbReference>
<dbReference type="PANTHER" id="PTHR35807">
    <property type="entry name" value="TRANSCRIPTIONAL REGULATOR REDD-RELATED"/>
    <property type="match status" value="1"/>
</dbReference>
<dbReference type="GO" id="GO:0043531">
    <property type="term" value="F:ADP binding"/>
    <property type="evidence" value="ECO:0007669"/>
    <property type="project" value="InterPro"/>
</dbReference>
<dbReference type="GO" id="GO:0006355">
    <property type="term" value="P:regulation of DNA-templated transcription"/>
    <property type="evidence" value="ECO:0007669"/>
    <property type="project" value="InterPro"/>
</dbReference>
<dbReference type="InterPro" id="IPR005158">
    <property type="entry name" value="BTAD"/>
</dbReference>
<evidence type="ECO:0000259" key="7">
    <source>
        <dbReference type="PROSITE" id="PS51755"/>
    </source>
</evidence>
<dbReference type="InterPro" id="IPR051677">
    <property type="entry name" value="AfsR-DnrI-RedD_regulator"/>
</dbReference>
<name>H8GBQ7_9PSEU</name>
<dbReference type="InterPro" id="IPR011990">
    <property type="entry name" value="TPR-like_helical_dom_sf"/>
</dbReference>
<dbReference type="SMART" id="SM00382">
    <property type="entry name" value="AAA"/>
    <property type="match status" value="1"/>
</dbReference>
<dbReference type="SMART" id="SM01043">
    <property type="entry name" value="BTAD"/>
    <property type="match status" value="1"/>
</dbReference>
<feature type="repeat" description="TPR" evidence="5">
    <location>
        <begin position="830"/>
        <end position="863"/>
    </location>
</feature>
<evidence type="ECO:0000313" key="9">
    <source>
        <dbReference type="Proteomes" id="UP000004705"/>
    </source>
</evidence>
<feature type="repeat" description="TPR" evidence="5">
    <location>
        <begin position="750"/>
        <end position="783"/>
    </location>
</feature>
<sequence length="889" mass="96369">MEFRVLGPLQVVDGDREITVPAGRLRVLLAALVCNANRVVSVSELVSYLWDEPGPGAHSTVRSYVRRLRACLREVDPTRVFVRLRNPGYVLDVADDEVDLLRFRSIVAAAHEIDDPARAAEALRSALSLWRGEPLADVRSDELSRSLVAALEEERTRAIEDRVDRELAAGRHGALVGELTAFVERYPLRERFWGQLMLALARGGRQAEALSAHQRLRAILSEELGIDPGAEVQRIHEAILRGEDRTAEAPAQLVGELSVPRQLVAECAGFVGRSAMVDELVHWLTNSRGRRLLVLSGQPGVGKTALAVRLAHHVAEHFADGQVFVDLRGFSGLATAEPADVLLRILRAFGVPAAGVPDGVDARGALLRSLVRGRRVLFVLDDAADAGQVRPLLPGTGECAVIVTARYALSGLVALDEARGVRVPALSTAESTVLLSRLLVGRGDGSDELRQLAHACGGVPLALRLAATSLATRRGVSVPELLNSLTEHGPELLTVPGDDRASVGAAFERSLAALSGPARHTLLLTSVLPGPEFTVQAIAALAECETGHAAQVVAEWEEANLVASPGPRRHRLLDLVRACVLRAGERELPGRVRAAAAKRITEHYVHTAVRAGKFVRRAPLHLGLPVPSDRVATVRFDDLREALAWYEAERANLVAVVRESERRGWHAYASALPIVLCTFYVLRKHWSDWEETHEVALRAARRSEDRRAESTVLHRLGALYNSSQEYDAALRANKAAIAIGEEMADPRLVATALTGLGTTYRALGRFTEAKRCYERSLRLHAETGNPYERLGPLVNTTRLYVQRGEFDRALACGREAVKVAKAYGSASHPAVAWRDLGEVYLAAGRRDDAVDALRKAVRLAGSAGDVVTQARSRQLLASAGSPALVDAVE</sequence>
<dbReference type="CDD" id="cd15831">
    <property type="entry name" value="BTAD"/>
    <property type="match status" value="1"/>
</dbReference>
<dbReference type="HOGENOM" id="CLU_004665_2_0_11"/>
<accession>H8GBQ7</accession>
<dbReference type="CDD" id="cd00383">
    <property type="entry name" value="trans_reg_C"/>
    <property type="match status" value="1"/>
</dbReference>
<dbReference type="InterPro" id="IPR016032">
    <property type="entry name" value="Sig_transdc_resp-reg_C-effctor"/>
</dbReference>
<dbReference type="SUPFAM" id="SSF46894">
    <property type="entry name" value="C-terminal effector domain of the bipartite response regulators"/>
    <property type="match status" value="1"/>
</dbReference>
<keyword evidence="9" id="KW-1185">Reference proteome</keyword>
<dbReference type="InterPro" id="IPR027417">
    <property type="entry name" value="P-loop_NTPase"/>
</dbReference>
<dbReference type="Pfam" id="PF13424">
    <property type="entry name" value="TPR_12"/>
    <property type="match status" value="1"/>
</dbReference>
<protein>
    <submittedName>
        <fullName evidence="8">DNA-binding transcriptional activator of the SARP family</fullName>
    </submittedName>
</protein>
<evidence type="ECO:0000313" key="8">
    <source>
        <dbReference type="EMBL" id="EHY89710.1"/>
    </source>
</evidence>
<dbReference type="InterPro" id="IPR003593">
    <property type="entry name" value="AAA+_ATPase"/>
</dbReference>
<evidence type="ECO:0000256" key="2">
    <source>
        <dbReference type="ARBA" id="ARBA00023015"/>
    </source>
</evidence>
<dbReference type="SMART" id="SM00028">
    <property type="entry name" value="TPR"/>
    <property type="match status" value="4"/>
</dbReference>
<dbReference type="PROSITE" id="PS50005">
    <property type="entry name" value="TPR"/>
    <property type="match status" value="3"/>
</dbReference>
<dbReference type="AlphaFoldDB" id="H8GBQ7"/>
<dbReference type="Pfam" id="PF03704">
    <property type="entry name" value="BTAD"/>
    <property type="match status" value="1"/>
</dbReference>
<dbReference type="EMBL" id="CM001466">
    <property type="protein sequence ID" value="EHY89710.1"/>
    <property type="molecule type" value="Genomic_DNA"/>
</dbReference>
<evidence type="ECO:0000256" key="5">
    <source>
        <dbReference type="PROSITE-ProRule" id="PRU00339"/>
    </source>
</evidence>
<keyword evidence="5" id="KW-0802">TPR repeat</keyword>
<dbReference type="InterPro" id="IPR049945">
    <property type="entry name" value="AAA_22"/>
</dbReference>
<dbReference type="InterPro" id="IPR001867">
    <property type="entry name" value="OmpR/PhoB-type_DNA-bd"/>
</dbReference>
<keyword evidence="3 6" id="KW-0238">DNA-binding</keyword>
<dbReference type="InterPro" id="IPR019734">
    <property type="entry name" value="TPR_rpt"/>
</dbReference>
<keyword evidence="4" id="KW-0804">Transcription</keyword>
<dbReference type="InterPro" id="IPR036388">
    <property type="entry name" value="WH-like_DNA-bd_sf"/>
</dbReference>
<dbReference type="SMART" id="SM00862">
    <property type="entry name" value="Trans_reg_C"/>
    <property type="match status" value="1"/>
</dbReference>
<evidence type="ECO:0000256" key="4">
    <source>
        <dbReference type="ARBA" id="ARBA00023163"/>
    </source>
</evidence>
<feature type="domain" description="OmpR/PhoB-type" evidence="7">
    <location>
        <begin position="1"/>
        <end position="93"/>
    </location>
</feature>
<dbReference type="Pfam" id="PF13401">
    <property type="entry name" value="AAA_22"/>
    <property type="match status" value="1"/>
</dbReference>
<dbReference type="Gene3D" id="1.10.10.10">
    <property type="entry name" value="Winged helix-like DNA-binding domain superfamily/Winged helix DNA-binding domain"/>
    <property type="match status" value="1"/>
</dbReference>
<dbReference type="Gene3D" id="1.25.40.10">
    <property type="entry name" value="Tetratricopeptide repeat domain"/>
    <property type="match status" value="3"/>
</dbReference>
<dbReference type="PRINTS" id="PR00364">
    <property type="entry name" value="DISEASERSIST"/>
</dbReference>
<dbReference type="PROSITE" id="PS51755">
    <property type="entry name" value="OMPR_PHOB"/>
    <property type="match status" value="1"/>
</dbReference>
<reference evidence="8 9" key="1">
    <citation type="journal article" date="2012" name="Stand. Genomic Sci.">
        <title>Genome sequence of the soil bacterium Saccharomonospora azurea type strain (NA-128(T)).</title>
        <authorList>
            <person name="Klenk H.P."/>
            <person name="Held B."/>
            <person name="Lucas S."/>
            <person name="Lapidus A."/>
            <person name="Copeland A."/>
            <person name="Hammon N."/>
            <person name="Pitluck S."/>
            <person name="Goodwin L.A."/>
            <person name="Han C."/>
            <person name="Tapia R."/>
            <person name="Brambilla E.M."/>
            <person name="Potter G."/>
            <person name="Land M."/>
            <person name="Ivanova N."/>
            <person name="Rohde M."/>
            <person name="Goker M."/>
            <person name="Detter J.C."/>
            <person name="Kyrpides N.C."/>
            <person name="Woyke T."/>
        </authorList>
    </citation>
    <scope>NUCLEOTIDE SEQUENCE [LARGE SCALE GENOMIC DNA]</scope>
    <source>
        <strain evidence="8 9">NA-128</strain>
    </source>
</reference>
<gene>
    <name evidence="8" type="ORF">SacazDRAFT_02822</name>
</gene>
<feature type="repeat" description="TPR" evidence="5">
    <location>
        <begin position="710"/>
        <end position="743"/>
    </location>
</feature>
<organism evidence="8 9">
    <name type="scientific">Saccharomonospora azurea NA-128</name>
    <dbReference type="NCBI Taxonomy" id="882081"/>
    <lineage>
        <taxon>Bacteria</taxon>
        <taxon>Bacillati</taxon>
        <taxon>Actinomycetota</taxon>
        <taxon>Actinomycetes</taxon>
        <taxon>Pseudonocardiales</taxon>
        <taxon>Pseudonocardiaceae</taxon>
        <taxon>Saccharomonospora</taxon>
    </lineage>
</organism>
<evidence type="ECO:0000256" key="6">
    <source>
        <dbReference type="PROSITE-ProRule" id="PRU01091"/>
    </source>
</evidence>
<dbReference type="SUPFAM" id="SSF48452">
    <property type="entry name" value="TPR-like"/>
    <property type="match status" value="2"/>
</dbReference>
<dbReference type="GO" id="GO:0000160">
    <property type="term" value="P:phosphorelay signal transduction system"/>
    <property type="evidence" value="ECO:0007669"/>
    <property type="project" value="InterPro"/>
</dbReference>
<dbReference type="GO" id="GO:0003677">
    <property type="term" value="F:DNA binding"/>
    <property type="evidence" value="ECO:0007669"/>
    <property type="project" value="UniProtKB-UniRule"/>
</dbReference>
<dbReference type="PANTHER" id="PTHR35807:SF1">
    <property type="entry name" value="TRANSCRIPTIONAL REGULATOR REDD"/>
    <property type="match status" value="1"/>
</dbReference>
<dbReference type="Gene3D" id="3.40.50.300">
    <property type="entry name" value="P-loop containing nucleotide triphosphate hydrolases"/>
    <property type="match status" value="1"/>
</dbReference>
<evidence type="ECO:0000256" key="1">
    <source>
        <dbReference type="ARBA" id="ARBA00005820"/>
    </source>
</evidence>
<evidence type="ECO:0000256" key="3">
    <source>
        <dbReference type="ARBA" id="ARBA00023125"/>
    </source>
</evidence>
<dbReference type="RefSeq" id="WP_005442650.1">
    <property type="nucleotide sequence ID" value="NZ_CM001466.1"/>
</dbReference>
<dbReference type="OrthoDB" id="3311584at2"/>
<feature type="DNA-binding region" description="OmpR/PhoB-type" evidence="6">
    <location>
        <begin position="1"/>
        <end position="93"/>
    </location>
</feature>
<proteinExistence type="inferred from homology"/>
<dbReference type="Proteomes" id="UP000004705">
    <property type="component" value="Chromosome"/>
</dbReference>
<keyword evidence="2" id="KW-0805">Transcription regulation</keyword>